<evidence type="ECO:0000313" key="1">
    <source>
        <dbReference type="EMBL" id="PVZ67791.1"/>
    </source>
</evidence>
<dbReference type="AlphaFoldDB" id="A0A2V1GS17"/>
<dbReference type="InterPro" id="IPR009858">
    <property type="entry name" value="DUF1415"/>
</dbReference>
<dbReference type="Pfam" id="PF07209">
    <property type="entry name" value="DUF1415"/>
    <property type="match status" value="1"/>
</dbReference>
<keyword evidence="2" id="KW-1185">Reference proteome</keyword>
<protein>
    <submittedName>
        <fullName evidence="1">DUF1415 domain-containing protein</fullName>
    </submittedName>
</protein>
<reference evidence="1 2" key="1">
    <citation type="submission" date="2018-04" db="EMBL/GenBank/DDBJ databases">
        <title>Thalassorhabdus spongiae gen. nov., sp. nov., isolated from a marine sponge in South-West Iceland.</title>
        <authorList>
            <person name="Knobloch S."/>
            <person name="Daussin A."/>
            <person name="Johannsson R."/>
            <person name="Marteinsson V.T."/>
        </authorList>
    </citation>
    <scope>NUCLEOTIDE SEQUENCE [LARGE SCALE GENOMIC DNA]</scope>
    <source>
        <strain evidence="1 2">Hp12</strain>
    </source>
</reference>
<proteinExistence type="predicted"/>
<organism evidence="1 2">
    <name type="scientific">Pelagibaculum spongiae</name>
    <dbReference type="NCBI Taxonomy" id="2080658"/>
    <lineage>
        <taxon>Bacteria</taxon>
        <taxon>Pseudomonadati</taxon>
        <taxon>Pseudomonadota</taxon>
        <taxon>Gammaproteobacteria</taxon>
        <taxon>Oceanospirillales</taxon>
        <taxon>Pelagibaculum</taxon>
    </lineage>
</organism>
<comment type="caution">
    <text evidence="1">The sequence shown here is derived from an EMBL/GenBank/DDBJ whole genome shotgun (WGS) entry which is preliminary data.</text>
</comment>
<sequence>MPAAADEFQQQVIVQSKAWVKQFIIGHGICPFAYREYERDSIRYAVIEQRKMAATLKAIIEQCVYLDQNPQVETTLCIFPNGYEGFYLYLDLLDLADELLIEQGYEGTYQLASFHPDYCFDGVAYDDPSNYSNRSPYPTIHIIREAELEKALENYDKPESIPERNIKYTREKGAAFFEQILQNCMNAKHKPEQE</sequence>
<dbReference type="EMBL" id="QDDL01000006">
    <property type="protein sequence ID" value="PVZ67791.1"/>
    <property type="molecule type" value="Genomic_DNA"/>
</dbReference>
<accession>A0A2V1GS17</accession>
<evidence type="ECO:0000313" key="2">
    <source>
        <dbReference type="Proteomes" id="UP000244906"/>
    </source>
</evidence>
<gene>
    <name evidence="1" type="ORF">DC094_15290</name>
</gene>
<dbReference type="RefSeq" id="WP_116687987.1">
    <property type="nucleotide sequence ID" value="NZ_CAWNYD010000006.1"/>
</dbReference>
<dbReference type="OrthoDB" id="277390at2"/>
<name>A0A2V1GS17_9GAMM</name>
<dbReference type="Proteomes" id="UP000244906">
    <property type="component" value="Unassembled WGS sequence"/>
</dbReference>